<feature type="compositionally biased region" description="Low complexity" evidence="6">
    <location>
        <begin position="405"/>
        <end position="440"/>
    </location>
</feature>
<dbReference type="SMART" id="SM00355">
    <property type="entry name" value="ZnF_C2H2"/>
    <property type="match status" value="2"/>
</dbReference>
<feature type="compositionally biased region" description="Low complexity" evidence="6">
    <location>
        <begin position="73"/>
        <end position="103"/>
    </location>
</feature>
<feature type="compositionally biased region" description="Low complexity" evidence="6">
    <location>
        <begin position="30"/>
        <end position="60"/>
    </location>
</feature>
<keyword evidence="3 5" id="KW-0863">Zinc-finger</keyword>
<accession>A0A6P8B9D9</accession>
<dbReference type="PROSITE" id="PS50157">
    <property type="entry name" value="ZINC_FINGER_C2H2_2"/>
    <property type="match status" value="1"/>
</dbReference>
<sequence>MKKGALRGWFSSSTEAPSDKGKPANTSSYSSPTRISANSSRSSSSACPSPRPSPGGARPSTVAAPGGKRSSDTTTTTTTCNNNTAAPTNKDNTTTTTTTTTTTRNHDINRRYRASRIDDDSRGVSFSRSISPSGLYQSTSSASPSPQPPTPTAERRASISRTKPRPIAFPGSQSPSLHLSGLRESLPNFDQEDFGGFIHDDPRDDIVVIDDFFRPSSVSDPKTAADMTAGPIDSAMSRSRQDSFVSAGPKPISMINPNRADNRPRRESVAGSLMGGMSWGGMSVSSFIRDEIQMTGTSPYPTHQSPSHHSSSYIPKLEANFMRNFTCCDRTWPTMHDLLTHYEESHTNGAPSERNGSQMNANASQQTPKTPARALASTSTFGTPQTARPSQGQGQQTRPGGVGAAGTAALGMSGLQQLMRQQQQQQQQQQNTNQKQTTSLSQLQNDDLDTVHDMEMDDPVGTMDLDDGDGDAGNASIQQTRQLFGQQQRSNMPLNNASGLVHQGLRTSQPSTPLAGNFNFQDPTVSSVNTPTLTTHGLPQTTQGQFANTSFASMDSDMDEEIPGMPIQMNLGNMNLNFAGFDTSNLNCIQDPGKRLFSPGGATQAQQQQQQQQQQQHQREQQILRNQQLLQQQLAQFNLETQQFPPGTNTEALLAQMREMMMPEENKPYKCPVIGCEKAYKNQNGLKYHKTHGHATQQLHENGDGTFSIVNPETSAPYPGTMGMEKEKPFKCEACGKRYKNLNGLKYHKAHSPFCDPELKLQQQNALAVAAAAAALNQNQLALNLGLIHGGGGGGLPNINEDTLL</sequence>
<feature type="compositionally biased region" description="Low complexity" evidence="6">
    <location>
        <begin position="604"/>
        <end position="616"/>
    </location>
</feature>
<dbReference type="Proteomes" id="UP000515153">
    <property type="component" value="Unplaced"/>
</dbReference>
<dbReference type="GO" id="GO:0005634">
    <property type="term" value="C:nucleus"/>
    <property type="evidence" value="ECO:0007669"/>
    <property type="project" value="TreeGrafter"/>
</dbReference>
<reference evidence="9" key="3">
    <citation type="submission" date="2025-08" db="UniProtKB">
        <authorList>
            <consortium name="RefSeq"/>
        </authorList>
    </citation>
    <scope>IDENTIFICATION</scope>
    <source>
        <strain evidence="9">NI907</strain>
    </source>
</reference>
<keyword evidence="8" id="KW-1185">Reference proteome</keyword>
<evidence type="ECO:0000256" key="5">
    <source>
        <dbReference type="PROSITE-ProRule" id="PRU00042"/>
    </source>
</evidence>
<evidence type="ECO:0000256" key="2">
    <source>
        <dbReference type="ARBA" id="ARBA00022737"/>
    </source>
</evidence>
<keyword evidence="1" id="KW-0479">Metal-binding</keyword>
<dbReference type="RefSeq" id="XP_030983810.1">
    <property type="nucleotide sequence ID" value="XM_031124399.1"/>
</dbReference>
<feature type="region of interest" description="Disordered" evidence="6">
    <location>
        <begin position="1"/>
        <end position="181"/>
    </location>
</feature>
<evidence type="ECO:0000256" key="3">
    <source>
        <dbReference type="ARBA" id="ARBA00022771"/>
    </source>
</evidence>
<dbReference type="GO" id="GO:0008270">
    <property type="term" value="F:zinc ion binding"/>
    <property type="evidence" value="ECO:0007669"/>
    <property type="project" value="UniProtKB-KW"/>
</dbReference>
<evidence type="ECO:0000256" key="1">
    <source>
        <dbReference type="ARBA" id="ARBA00022723"/>
    </source>
</evidence>
<feature type="region of interest" description="Disordered" evidence="6">
    <location>
        <begin position="591"/>
        <end position="620"/>
    </location>
</feature>
<dbReference type="InterPro" id="IPR036236">
    <property type="entry name" value="Znf_C2H2_sf"/>
</dbReference>
<dbReference type="GeneID" id="41959308"/>
<feature type="region of interest" description="Disordered" evidence="6">
    <location>
        <begin position="233"/>
        <end position="266"/>
    </location>
</feature>
<evidence type="ECO:0000259" key="7">
    <source>
        <dbReference type="PROSITE" id="PS50157"/>
    </source>
</evidence>
<reference evidence="9" key="2">
    <citation type="submission" date="2019-10" db="EMBL/GenBank/DDBJ databases">
        <authorList>
            <consortium name="NCBI Genome Project"/>
        </authorList>
    </citation>
    <scope>NUCLEOTIDE SEQUENCE</scope>
    <source>
        <strain evidence="9">NI907</strain>
    </source>
</reference>
<dbReference type="PROSITE" id="PS00028">
    <property type="entry name" value="ZINC_FINGER_C2H2_1"/>
    <property type="match status" value="1"/>
</dbReference>
<feature type="compositionally biased region" description="Basic and acidic residues" evidence="6">
    <location>
        <begin position="104"/>
        <end position="122"/>
    </location>
</feature>
<feature type="region of interest" description="Disordered" evidence="6">
    <location>
        <begin position="345"/>
        <end position="440"/>
    </location>
</feature>
<keyword evidence="4" id="KW-0862">Zinc</keyword>
<gene>
    <name evidence="9" type="ORF">PgNI_04351</name>
</gene>
<evidence type="ECO:0000256" key="4">
    <source>
        <dbReference type="ARBA" id="ARBA00022833"/>
    </source>
</evidence>
<feature type="compositionally biased region" description="Polar residues" evidence="6">
    <location>
        <begin position="347"/>
        <end position="369"/>
    </location>
</feature>
<evidence type="ECO:0000313" key="8">
    <source>
        <dbReference type="Proteomes" id="UP000515153"/>
    </source>
</evidence>
<protein>
    <recommendedName>
        <fullName evidence="7">C2H2-type domain-containing protein</fullName>
    </recommendedName>
</protein>
<proteinExistence type="predicted"/>
<dbReference type="PANTHER" id="PTHR23057:SF0">
    <property type="entry name" value="JUXTAPOSED WITH ANOTHER ZINC FINGER PROTEIN 1"/>
    <property type="match status" value="1"/>
</dbReference>
<feature type="compositionally biased region" description="Polar residues" evidence="6">
    <location>
        <begin position="376"/>
        <end position="398"/>
    </location>
</feature>
<dbReference type="PANTHER" id="PTHR23057">
    <property type="entry name" value="JUXTAPOSED WITH ANOTHER ZINC FINGER PROTEIN 1"/>
    <property type="match status" value="1"/>
</dbReference>
<reference evidence="9" key="1">
    <citation type="journal article" date="2019" name="Mol. Biol. Evol.">
        <title>Blast fungal genomes show frequent chromosomal changes, gene gains and losses, and effector gene turnover.</title>
        <authorList>
            <person name="Gomez Luciano L.B."/>
            <person name="Jason Tsai I."/>
            <person name="Chuma I."/>
            <person name="Tosa Y."/>
            <person name="Chen Y.H."/>
            <person name="Li J.Y."/>
            <person name="Li M.Y."/>
            <person name="Jade Lu M.Y."/>
            <person name="Nakayashiki H."/>
            <person name="Li W.H."/>
        </authorList>
    </citation>
    <scope>NUCLEOTIDE SEQUENCE</scope>
    <source>
        <strain evidence="9">NI907</strain>
    </source>
</reference>
<dbReference type="AlphaFoldDB" id="A0A6P8B9D9"/>
<evidence type="ECO:0000313" key="9">
    <source>
        <dbReference type="RefSeq" id="XP_030983810.1"/>
    </source>
</evidence>
<feature type="domain" description="C2H2-type" evidence="7">
    <location>
        <begin position="669"/>
        <end position="699"/>
    </location>
</feature>
<dbReference type="InterPro" id="IPR051580">
    <property type="entry name" value="ZnF-Chromatin_assoc"/>
</dbReference>
<dbReference type="KEGG" id="pgri:PgNI_04351"/>
<keyword evidence="2" id="KW-0677">Repeat</keyword>
<name>A0A6P8B9D9_PYRGI</name>
<dbReference type="Gene3D" id="3.30.160.60">
    <property type="entry name" value="Classic Zinc Finger"/>
    <property type="match status" value="1"/>
</dbReference>
<organism evidence="8 9">
    <name type="scientific">Pyricularia grisea</name>
    <name type="common">Crabgrass-specific blast fungus</name>
    <name type="synonym">Magnaporthe grisea</name>
    <dbReference type="NCBI Taxonomy" id="148305"/>
    <lineage>
        <taxon>Eukaryota</taxon>
        <taxon>Fungi</taxon>
        <taxon>Dikarya</taxon>
        <taxon>Ascomycota</taxon>
        <taxon>Pezizomycotina</taxon>
        <taxon>Sordariomycetes</taxon>
        <taxon>Sordariomycetidae</taxon>
        <taxon>Magnaporthales</taxon>
        <taxon>Pyriculariaceae</taxon>
        <taxon>Pyricularia</taxon>
    </lineage>
</organism>
<dbReference type="SUPFAM" id="SSF57667">
    <property type="entry name" value="beta-beta-alpha zinc fingers"/>
    <property type="match status" value="1"/>
</dbReference>
<evidence type="ECO:0000256" key="6">
    <source>
        <dbReference type="SAM" id="MobiDB-lite"/>
    </source>
</evidence>
<feature type="compositionally biased region" description="Polar residues" evidence="6">
    <location>
        <begin position="124"/>
        <end position="136"/>
    </location>
</feature>
<dbReference type="InterPro" id="IPR013087">
    <property type="entry name" value="Znf_C2H2_type"/>
</dbReference>